<dbReference type="Gene3D" id="4.10.320.30">
    <property type="match status" value="2"/>
</dbReference>
<dbReference type="PROSITE" id="PS51802">
    <property type="entry name" value="ZF_CCHHC"/>
    <property type="match status" value="2"/>
</dbReference>
<evidence type="ECO:0000256" key="8">
    <source>
        <dbReference type="ARBA" id="ARBA00023163"/>
    </source>
</evidence>
<sequence length="251" mass="27296">MAAPAVVGGIGKLVFFNSVPTHTTYQKIGTTLINVTIRVFLLKFDWTIHMAPSPKLLKNALTAAKIRESREPVHCPTPGCDGMGHVSGNYATHRSLSGCPHADRCNMQAQHQDLKCPTPGCDGSGHITGNYSSHRSRSGCPRANKTKKSLPSEKLESEPLRASGCPIANKGKVRYEVMAFDGRPIKIEPNASSSSNDGSPVNNGNYISFPTGSKAAKIFQPVKRQRLSTEEPEKNGKYSRLHLASYLLLRK</sequence>
<evidence type="ECO:0000256" key="7">
    <source>
        <dbReference type="ARBA" id="ARBA00023015"/>
    </source>
</evidence>
<dbReference type="Pfam" id="PF01530">
    <property type="entry name" value="zf-C2HC"/>
    <property type="match status" value="2"/>
</dbReference>
<evidence type="ECO:0000313" key="12">
    <source>
        <dbReference type="Proteomes" id="UP000499080"/>
    </source>
</evidence>
<name>A0A4Y2K2T2_ARAVE</name>
<dbReference type="PANTHER" id="PTHR10816:SF15">
    <property type="entry name" value="MYELIN TRANSCRIPTION FACTOR 1-LIKE PROTEIN"/>
    <property type="match status" value="1"/>
</dbReference>
<dbReference type="AlphaFoldDB" id="A0A4Y2K2T2"/>
<feature type="region of interest" description="Disordered" evidence="10">
    <location>
        <begin position="131"/>
        <end position="158"/>
    </location>
</feature>
<evidence type="ECO:0000256" key="6">
    <source>
        <dbReference type="ARBA" id="ARBA00022833"/>
    </source>
</evidence>
<keyword evidence="7" id="KW-0805">Transcription regulation</keyword>
<evidence type="ECO:0000256" key="3">
    <source>
        <dbReference type="ARBA" id="ARBA00022723"/>
    </source>
</evidence>
<feature type="compositionally biased region" description="Polar residues" evidence="10">
    <location>
        <begin position="190"/>
        <end position="207"/>
    </location>
</feature>
<protein>
    <submittedName>
        <fullName evidence="11">Myelin transcription factor 1</fullName>
    </submittedName>
</protein>
<dbReference type="PANTHER" id="PTHR10816">
    <property type="entry name" value="MYELIN TRANSCRIPTION FACTOR 1-RELATED"/>
    <property type="match status" value="1"/>
</dbReference>
<comment type="subcellular location">
    <subcellularLocation>
        <location evidence="1">Nucleus</location>
    </subcellularLocation>
</comment>
<evidence type="ECO:0000256" key="2">
    <source>
        <dbReference type="ARBA" id="ARBA00010194"/>
    </source>
</evidence>
<evidence type="ECO:0000256" key="5">
    <source>
        <dbReference type="ARBA" id="ARBA00022771"/>
    </source>
</evidence>
<dbReference type="FunFam" id="4.10.320.30:FF:000001">
    <property type="entry name" value="Myelin transcription factor 1-like, a"/>
    <property type="match status" value="2"/>
</dbReference>
<keyword evidence="8" id="KW-0804">Transcription</keyword>
<dbReference type="InterPro" id="IPR036060">
    <property type="entry name" value="Znf_C2H2C_sf"/>
</dbReference>
<comment type="similarity">
    <text evidence="2">Belongs to the MYT1 family.</text>
</comment>
<organism evidence="11 12">
    <name type="scientific">Araneus ventricosus</name>
    <name type="common">Orbweaver spider</name>
    <name type="synonym">Epeira ventricosa</name>
    <dbReference type="NCBI Taxonomy" id="182803"/>
    <lineage>
        <taxon>Eukaryota</taxon>
        <taxon>Metazoa</taxon>
        <taxon>Ecdysozoa</taxon>
        <taxon>Arthropoda</taxon>
        <taxon>Chelicerata</taxon>
        <taxon>Arachnida</taxon>
        <taxon>Araneae</taxon>
        <taxon>Araneomorphae</taxon>
        <taxon>Entelegynae</taxon>
        <taxon>Araneoidea</taxon>
        <taxon>Araneidae</taxon>
        <taxon>Araneus</taxon>
    </lineage>
</organism>
<reference evidence="11 12" key="1">
    <citation type="journal article" date="2019" name="Sci. Rep.">
        <title>Orb-weaving spider Araneus ventricosus genome elucidates the spidroin gene catalogue.</title>
        <authorList>
            <person name="Kono N."/>
            <person name="Nakamura H."/>
            <person name="Ohtoshi R."/>
            <person name="Moran D.A.P."/>
            <person name="Shinohara A."/>
            <person name="Yoshida Y."/>
            <person name="Fujiwara M."/>
            <person name="Mori M."/>
            <person name="Tomita M."/>
            <person name="Arakawa K."/>
        </authorList>
    </citation>
    <scope>NUCLEOTIDE SEQUENCE [LARGE SCALE GENOMIC DNA]</scope>
</reference>
<accession>A0A4Y2K2T2</accession>
<evidence type="ECO:0000256" key="10">
    <source>
        <dbReference type="SAM" id="MobiDB-lite"/>
    </source>
</evidence>
<keyword evidence="4" id="KW-0677">Repeat</keyword>
<dbReference type="GO" id="GO:0007399">
    <property type="term" value="P:nervous system development"/>
    <property type="evidence" value="ECO:0007669"/>
    <property type="project" value="UniProtKB-KW"/>
</dbReference>
<evidence type="ECO:0000256" key="4">
    <source>
        <dbReference type="ARBA" id="ARBA00022737"/>
    </source>
</evidence>
<dbReference type="SUPFAM" id="SSF103637">
    <property type="entry name" value="CCHHC domain"/>
    <property type="match status" value="2"/>
</dbReference>
<keyword evidence="12" id="KW-1185">Reference proteome</keyword>
<keyword evidence="5" id="KW-0863">Zinc-finger</keyword>
<dbReference type="GO" id="GO:0000978">
    <property type="term" value="F:RNA polymerase II cis-regulatory region sequence-specific DNA binding"/>
    <property type="evidence" value="ECO:0007669"/>
    <property type="project" value="TreeGrafter"/>
</dbReference>
<dbReference type="GO" id="GO:0008270">
    <property type="term" value="F:zinc ion binding"/>
    <property type="evidence" value="ECO:0007669"/>
    <property type="project" value="UniProtKB-KW"/>
</dbReference>
<keyword evidence="3" id="KW-0479">Metal-binding</keyword>
<proteinExistence type="inferred from homology"/>
<dbReference type="EMBL" id="BGPR01004166">
    <property type="protein sequence ID" value="GBM96680.1"/>
    <property type="molecule type" value="Genomic_DNA"/>
</dbReference>
<dbReference type="GO" id="GO:0005634">
    <property type="term" value="C:nucleus"/>
    <property type="evidence" value="ECO:0007669"/>
    <property type="project" value="UniProtKB-SubCell"/>
</dbReference>
<comment type="caution">
    <text evidence="11">The sequence shown here is derived from an EMBL/GenBank/DDBJ whole genome shotgun (WGS) entry which is preliminary data.</text>
</comment>
<feature type="region of interest" description="Disordered" evidence="10">
    <location>
        <begin position="186"/>
        <end position="207"/>
    </location>
</feature>
<dbReference type="GO" id="GO:0000981">
    <property type="term" value="F:DNA-binding transcription factor activity, RNA polymerase II-specific"/>
    <property type="evidence" value="ECO:0007669"/>
    <property type="project" value="TreeGrafter"/>
</dbReference>
<dbReference type="InterPro" id="IPR002515">
    <property type="entry name" value="Znf_C2H2C"/>
</dbReference>
<dbReference type="OrthoDB" id="6426558at2759"/>
<keyword evidence="6" id="KW-0862">Zinc</keyword>
<dbReference type="Proteomes" id="UP000499080">
    <property type="component" value="Unassembled WGS sequence"/>
</dbReference>
<evidence type="ECO:0000256" key="9">
    <source>
        <dbReference type="ARBA" id="ARBA00023242"/>
    </source>
</evidence>
<evidence type="ECO:0000313" key="11">
    <source>
        <dbReference type="EMBL" id="GBM96680.1"/>
    </source>
</evidence>
<keyword evidence="9" id="KW-0539">Nucleus</keyword>
<gene>
    <name evidence="11" type="primary">MYT1_0</name>
    <name evidence="11" type="ORF">AVEN_69288_1</name>
</gene>
<evidence type="ECO:0000256" key="1">
    <source>
        <dbReference type="ARBA" id="ARBA00004123"/>
    </source>
</evidence>